<dbReference type="EMBL" id="AE014297">
    <property type="protein sequence ID" value="API64948.1"/>
    <property type="molecule type" value="Genomic_DNA"/>
</dbReference>
<dbReference type="VEuPathDB" id="VectorBase:FBgn0284229"/>
<keyword evidence="3" id="KW-1185">Reference proteome</keyword>
<reference evidence="1 3" key="3">
    <citation type="journal article" date="2002" name="Genome Biol.">
        <title>Annotation of the Drosophila melanogaster euchromatic genome: a systematic review.</title>
        <authorList>
            <person name="Misra S."/>
            <person name="Crosby M.A."/>
            <person name="Mungall C.J."/>
            <person name="Matthews B.B."/>
            <person name="Campbell K.S."/>
            <person name="Hradecky P."/>
            <person name="Huang Y."/>
            <person name="Kaminker J.S."/>
            <person name="Millburn G.H."/>
            <person name="Prochnik S.E."/>
            <person name="Smith C.D."/>
            <person name="Tupy J.L."/>
            <person name="Whitfied E.J."/>
            <person name="Bayraktaroglu L."/>
            <person name="Berman B.P."/>
            <person name="Bettencourt B.R."/>
            <person name="Celniker S.E."/>
            <person name="de Grey A.D."/>
            <person name="Drysdale R.A."/>
            <person name="Harris N.L."/>
            <person name="Richter J."/>
            <person name="Russo S."/>
            <person name="Schroeder A.J."/>
            <person name="Shu S.Q."/>
            <person name="Stapleton M."/>
            <person name="Yamada C."/>
            <person name="Ashburner M."/>
            <person name="Gelbart W.M."/>
            <person name="Rubin G.M."/>
            <person name="Lewis S.E."/>
        </authorList>
    </citation>
    <scope>GENOME REANNOTATION</scope>
    <source>
        <strain evidence="3">Berkeley</strain>
    </source>
</reference>
<reference evidence="1 3" key="4">
    <citation type="journal article" date="2002" name="Genome Biol.">
        <title>The transposable elements of the Drosophila melanogaster euchromatin: a genomics perspective.</title>
        <authorList>
            <person name="Kaminker J.S."/>
            <person name="Bergman C.M."/>
            <person name="Kronmiller B."/>
            <person name="Carlson J."/>
            <person name="Svirskas R."/>
            <person name="Patel S."/>
            <person name="Frise E."/>
            <person name="Wheeler D.A."/>
            <person name="Lewis S.E."/>
            <person name="Rubin G.M."/>
            <person name="Ashburner M."/>
            <person name="Celniker S.E."/>
        </authorList>
    </citation>
    <scope>NUCLEOTIDE SEQUENCE [LARGE SCALE GENOMIC DNA]</scope>
    <source>
        <strain evidence="3">Berkeley</strain>
    </source>
</reference>
<reference evidence="1 3" key="2">
    <citation type="journal article" date="2002" name="Genome Biol.">
        <title>Finishing a whole-genome shotgun: release 3 of the Drosophila melanogaster euchromatic genome sequence.</title>
        <authorList>
            <person name="Celniker S.E."/>
            <person name="Wheeler D.A."/>
            <person name="Kronmiller B."/>
            <person name="Carlson J.W."/>
            <person name="Halpern A."/>
            <person name="Patel S."/>
            <person name="Adams M."/>
            <person name="Champe M."/>
            <person name="Dugan S.P."/>
            <person name="Frise E."/>
            <person name="Hodgson A."/>
            <person name="George R.A."/>
            <person name="Hoskins R.A."/>
            <person name="Laverty T."/>
            <person name="Muzny D.M."/>
            <person name="Nelson C.R."/>
            <person name="Pacleb J.M."/>
            <person name="Park S."/>
            <person name="Pfeiffer B.D."/>
            <person name="Richards S."/>
            <person name="Sodergren E.J."/>
            <person name="Svirskas R."/>
            <person name="Tabor P.E."/>
            <person name="Wan K."/>
            <person name="Stapleton M."/>
            <person name="Sutton G.G."/>
            <person name="Venter C."/>
            <person name="Weinstock G."/>
            <person name="Scherer S.E."/>
            <person name="Myers E.W."/>
            <person name="Gibbs R.A."/>
            <person name="Rubin G.M."/>
        </authorList>
    </citation>
    <scope>NUCLEOTIDE SEQUENCE [LARGE SCALE GENOMIC DNA]</scope>
    <source>
        <strain evidence="3">Berkeley</strain>
    </source>
</reference>
<reference evidence="1 3" key="7">
    <citation type="journal article" date="2007" name="Science">
        <title>The Release 5.1 annotation of Drosophila melanogaster heterochromatin.</title>
        <authorList>
            <person name="Smith C.D."/>
            <person name="Shu S."/>
            <person name="Mungall C.J."/>
            <person name="Karpen G.H."/>
        </authorList>
    </citation>
    <scope>NUCLEOTIDE SEQUENCE [LARGE SCALE GENOMIC DNA]</scope>
    <source>
        <strain evidence="3">Berkeley</strain>
    </source>
</reference>
<dbReference type="FlyBase" id="FBgn0284229">
    <property type="gene designation" value="CG46313"/>
</dbReference>
<reference evidence="1 3" key="9">
    <citation type="journal article" date="2015" name="G3 (Bethesda)">
        <title>Gene Model Annotations for Drosophila melanogaster: Impact of High-Throughput Data.</title>
        <authorList>
            <consortium name="FlyBase Consortium"/>
            <person name="Matthews B.B."/>
            <person name="Dos Santos G."/>
            <person name="Crosby M.A."/>
            <person name="Emmert D.B."/>
            <person name="St Pierre S.E."/>
            <person name="Gramates L.S."/>
            <person name="Zhou P."/>
            <person name="Schroeder A.J."/>
            <person name="Falls K."/>
            <person name="Strelets V."/>
            <person name="Russo S.M."/>
            <person name="Gelbart W.M."/>
            <person name="null"/>
        </authorList>
    </citation>
    <scope>NUCLEOTIDE SEQUENCE [LARGE SCALE GENOMIC DNA]</scope>
    <source>
        <strain evidence="3">Berkeley</strain>
    </source>
</reference>
<reference evidence="1 3" key="6">
    <citation type="journal article" date="2005" name="PLoS Comput. Biol.">
        <title>Combined evidence annotation of transposable elements in genome sequences.</title>
        <authorList>
            <person name="Quesneville H."/>
            <person name="Bergman C.M."/>
            <person name="Andrieu O."/>
            <person name="Autard D."/>
            <person name="Nouaud D."/>
            <person name="Ashburner M."/>
            <person name="Anxolabehere D."/>
        </authorList>
    </citation>
    <scope>NUCLEOTIDE SEQUENCE [LARGE SCALE GENOMIC DNA]</scope>
    <source>
        <strain evidence="3">Berkeley</strain>
    </source>
</reference>
<dbReference type="GeneID" id="30522402"/>
<proteinExistence type="predicted"/>
<evidence type="ECO:0000313" key="1">
    <source>
        <dbReference type="EMBL" id="API64948.1"/>
    </source>
</evidence>
<reference evidence="1 3" key="10">
    <citation type="journal article" date="2015" name="G3 (Bethesda)">
        <title>Gene Model Annotations for Drosophila melanogaster: The Rule-Benders.</title>
        <authorList>
            <consortium name="FlyBase Consortium"/>
            <person name="Crosby M.A."/>
            <person name="Gramates L.S."/>
            <person name="Dos Santos G."/>
            <person name="Matthews B.B."/>
            <person name="St Pierre S.E."/>
            <person name="Zhou P."/>
            <person name="Schroeder A.J."/>
            <person name="Falls K."/>
            <person name="Emmert D.B."/>
            <person name="Russo S.M."/>
            <person name="Gelbart W.M."/>
            <person name="null"/>
        </authorList>
    </citation>
    <scope>NUCLEOTIDE SEQUENCE [LARGE SCALE GENOMIC DNA]</scope>
    <source>
        <strain evidence="3">Berkeley</strain>
    </source>
</reference>
<dbReference type="KEGG" id="dme:Dmel_CG46313"/>
<dbReference type="Bgee" id="FBgn0284229">
    <property type="expression patterns" value="Expressed in embryo and 5 other cell types or tissues"/>
</dbReference>
<reference evidence="1 3" key="1">
    <citation type="journal article" date="2000" name="Science">
        <title>The genome sequence of Drosophila melanogaster.</title>
        <authorList>
            <person name="Adams M.D."/>
            <person name="Celniker S.E."/>
            <person name="Holt R.A."/>
            <person name="Evans C.A."/>
            <person name="Gocayne J.D."/>
            <person name="Amanatides P.G."/>
            <person name="Scherer S.E."/>
            <person name="Li P.W."/>
            <person name="Hoskins R.A."/>
            <person name="Galle R.F."/>
            <person name="George R.A."/>
            <person name="Lewis S.E."/>
            <person name="Richards S."/>
            <person name="Ashburner M."/>
            <person name="Henderson S.N."/>
            <person name="Sutton G.G."/>
            <person name="Wortman J.R."/>
            <person name="Yandell M.D."/>
            <person name="Zhang Q."/>
            <person name="Chen L.X."/>
            <person name="Brandon R.C."/>
            <person name="Rogers Y.H."/>
            <person name="Blazej R.G."/>
            <person name="Champe M."/>
            <person name="Pfeiffer B.D."/>
            <person name="Wan K.H."/>
            <person name="Doyle C."/>
            <person name="Baxter E.G."/>
            <person name="Helt G."/>
            <person name="Nelson C.R."/>
            <person name="Gabor G.L."/>
            <person name="Abril J.F."/>
            <person name="Agbayani A."/>
            <person name="An H.J."/>
            <person name="Andrews-Pfannkoch C."/>
            <person name="Baldwin D."/>
            <person name="Ballew R.M."/>
            <person name="Basu A."/>
            <person name="Baxendale J."/>
            <person name="Bayraktaroglu L."/>
            <person name="Beasley E.M."/>
            <person name="Beeson K.Y."/>
            <person name="Benos P.V."/>
            <person name="Berman B.P."/>
            <person name="Bhandari D."/>
            <person name="Bolshakov S."/>
            <person name="Borkova D."/>
            <person name="Botchan M.R."/>
            <person name="Bouck J."/>
            <person name="Brokstein P."/>
            <person name="Brottier P."/>
            <person name="Burtis K.C."/>
            <person name="Busam D.A."/>
            <person name="Butler H."/>
            <person name="Cadieu E."/>
            <person name="Center A."/>
            <person name="Chandra I."/>
            <person name="Cherry J.M."/>
            <person name="Cawley S."/>
            <person name="Dahlke C."/>
            <person name="Davenport L.B."/>
            <person name="Davies P."/>
            <person name="de Pablos B."/>
            <person name="Delcher A."/>
            <person name="Deng Z."/>
            <person name="Mays A.D."/>
            <person name="Dew I."/>
            <person name="Dietz S.M."/>
            <person name="Dodson K."/>
            <person name="Doup L.E."/>
            <person name="Downes M."/>
            <person name="Dugan-Rocha S."/>
            <person name="Dunkov B.C."/>
            <person name="Dunn P."/>
            <person name="Durbin K.J."/>
            <person name="Evangelista C.C."/>
            <person name="Ferraz C."/>
            <person name="Ferriera S."/>
            <person name="Fleischmann W."/>
            <person name="Fosler C."/>
            <person name="Gabrielian A.E."/>
            <person name="Garg N.S."/>
            <person name="Gelbart W.M."/>
            <person name="Glasser K."/>
            <person name="Glodek A."/>
            <person name="Gong F."/>
            <person name="Gorrell J.H."/>
            <person name="Gu Z."/>
            <person name="Guan P."/>
            <person name="Harris M."/>
            <person name="Harris N.L."/>
            <person name="Harvey D."/>
            <person name="Heiman T.J."/>
            <person name="Hernandez J.R."/>
            <person name="Houck J."/>
            <person name="Hostin D."/>
            <person name="Houston K.A."/>
            <person name="Howland T.J."/>
            <person name="Wei M.H."/>
            <person name="Ibegwam C."/>
            <person name="Jalali M."/>
            <person name="Kalush F."/>
            <person name="Karpen G.H."/>
            <person name="Ke Z."/>
            <person name="Kennison J.A."/>
            <person name="Ketchum K.A."/>
            <person name="Kimmel B.E."/>
            <person name="Kodira C.D."/>
            <person name="Kraft C."/>
            <person name="Kravitz S."/>
            <person name="Kulp D."/>
            <person name="Lai Z."/>
            <person name="Lasko P."/>
            <person name="Lei Y."/>
            <person name="Levitsky A.A."/>
            <person name="Li J."/>
            <person name="Li Z."/>
            <person name="Liang Y."/>
            <person name="Lin X."/>
            <person name="Liu X."/>
            <person name="Mattei B."/>
            <person name="McIntosh T.C."/>
            <person name="McLeod M.P."/>
            <person name="McPherson D."/>
            <person name="Merkulov G."/>
            <person name="Milshina N.V."/>
            <person name="Mobarry C."/>
            <person name="Morris J."/>
            <person name="Moshrefi A."/>
            <person name="Mount S.M."/>
            <person name="Moy M."/>
            <person name="Murphy B."/>
            <person name="Murphy L."/>
            <person name="Muzny D.M."/>
            <person name="Nelson D.L."/>
            <person name="Nelson D.R."/>
            <person name="Nelson K.A."/>
            <person name="Nixon K."/>
            <person name="Nusskern D.R."/>
            <person name="Pacleb J.M."/>
            <person name="Palazzolo M."/>
            <person name="Pittman G.S."/>
            <person name="Pan S."/>
            <person name="Pollard J."/>
            <person name="Puri V."/>
            <person name="Reese M.G."/>
            <person name="Reinert K."/>
            <person name="Remington K."/>
            <person name="Saunders R.D."/>
            <person name="Scheeler F."/>
            <person name="Shen H."/>
            <person name="Shue B.C."/>
            <person name="Siden-Kiamos I."/>
            <person name="Simpson M."/>
            <person name="Skupski M.P."/>
            <person name="Smith T."/>
            <person name="Spier E."/>
            <person name="Spradling A.C."/>
            <person name="Stapleton M."/>
            <person name="Strong R."/>
            <person name="Sun E."/>
            <person name="Svirskas R."/>
            <person name="Tector C."/>
            <person name="Turner R."/>
            <person name="Venter E."/>
            <person name="Wang A.H."/>
            <person name="Wang X."/>
            <person name="Wang Z.Y."/>
            <person name="Wassarman D.A."/>
            <person name="Weinstock G.M."/>
            <person name="Weissenbach J."/>
            <person name="Williams S.M."/>
            <person name="WoodageT"/>
            <person name="Worley K.C."/>
            <person name="Wu D."/>
            <person name="Yang S."/>
            <person name="Yao Q.A."/>
            <person name="Ye J."/>
            <person name="Yeh R.F."/>
            <person name="Zaveri J.S."/>
            <person name="Zhan M."/>
            <person name="Zhang G."/>
            <person name="Zhao Q."/>
            <person name="Zheng L."/>
            <person name="Zheng X.H."/>
            <person name="Zhong F.N."/>
            <person name="Zhong W."/>
            <person name="Zhou X."/>
            <person name="Zhu S."/>
            <person name="Zhu X."/>
            <person name="Smith H.O."/>
            <person name="Gibbs R.A."/>
            <person name="Myers E.W."/>
            <person name="Rubin G.M."/>
            <person name="Venter J.C."/>
        </authorList>
    </citation>
    <scope>NUCLEOTIDE SEQUENCE [LARGE SCALE GENOMIC DNA]</scope>
    <source>
        <strain evidence="3">Berkeley</strain>
    </source>
</reference>
<accession>A0A1Z1CH02</accession>
<evidence type="ECO:0000313" key="2">
    <source>
        <dbReference type="FlyBase" id="FBgn0284229"/>
    </source>
</evidence>
<reference evidence="1 3" key="8">
    <citation type="journal article" date="2007" name="Science">
        <title>Sequence finishing and mapping of Drosophila melanogaster heterochromatin.</title>
        <authorList>
            <person name="Hoskins R.A."/>
            <person name="Carlson J.W."/>
            <person name="Kennedy C."/>
            <person name="Acevedo D."/>
            <person name="Evans-Holm M."/>
            <person name="Frise E."/>
            <person name="Wan K.H."/>
            <person name="Park S."/>
            <person name="Mendez-Lago M."/>
            <person name="Rossi F."/>
            <person name="Villasante A."/>
            <person name="Dimitri P."/>
            <person name="Karpen G.H."/>
            <person name="Celniker S.E."/>
        </authorList>
    </citation>
    <scope>NUCLEOTIDE SEQUENCE [LARGE SCALE GENOMIC DNA]</scope>
    <source>
        <strain evidence="3">Berkeley</strain>
    </source>
</reference>
<dbReference type="AlphaFoldDB" id="A0A1Z1CH02"/>
<sequence>MRTQVLSFCLAILLIVCLL</sequence>
<evidence type="ECO:0000313" key="3">
    <source>
        <dbReference type="Proteomes" id="UP000000803"/>
    </source>
</evidence>
<reference evidence="1 3" key="5">
    <citation type="journal article" date="2002" name="Genome Biol.">
        <title>Heterochromatic sequences in a Drosophila whole-genome shotgun assembly.</title>
        <authorList>
            <person name="Hoskins R.A."/>
            <person name="Smith C.D."/>
            <person name="Carlson J.W."/>
            <person name="Carvalho A.B."/>
            <person name="Halpern A."/>
            <person name="Kaminker J.S."/>
            <person name="Kennedy C."/>
            <person name="Mungall C.J."/>
            <person name="Sullivan B.A."/>
            <person name="Sutton G.G."/>
            <person name="Yasuhara J.C."/>
            <person name="Wakimoto B.T."/>
            <person name="Myers E.W."/>
            <person name="Celniker S.E."/>
            <person name="Rubin G.M."/>
            <person name="Karpen G.H."/>
        </authorList>
    </citation>
    <scope>NUCLEOTIDE SEQUENCE [LARGE SCALE GENOMIC DNA]</scope>
    <source>
        <strain evidence="3">Berkeley</strain>
    </source>
</reference>
<name>A0A1Z1CH02_DROME</name>
<dbReference type="Proteomes" id="UP000000803">
    <property type="component" value="Chromosome 3R"/>
</dbReference>
<gene>
    <name evidence="1" type="primary">CG14253-5'utr</name>
    <name evidence="1" type="synonym">Dmel\CG46313</name>
    <name evidence="1 2" type="ORF">CG46313</name>
    <name evidence="1" type="ORF">Dmel_CG46313</name>
</gene>
<dbReference type="AGR" id="FB:FBgn0284229"/>
<dbReference type="RefSeq" id="NP_001334703.1">
    <property type="nucleotide sequence ID" value="NM_001347791.1"/>
</dbReference>
<reference evidence="1 3" key="11">
    <citation type="journal article" date="2015" name="Genome Res.">
        <title>The Release 6 reference sequence of the Drosophila melanogaster genome.</title>
        <authorList>
            <person name="Hoskins R.A."/>
            <person name="Carlson J.W."/>
            <person name="Wan K.H."/>
            <person name="Park S."/>
            <person name="Mendez I."/>
            <person name="Galle S.E."/>
            <person name="Booth B.W."/>
            <person name="Pfeiffer B.D."/>
            <person name="George R.A."/>
            <person name="Svirskas R."/>
            <person name="Krzywinski M."/>
            <person name="Schein J."/>
            <person name="Accardo M.C."/>
            <person name="Damia E."/>
            <person name="Messina G."/>
            <person name="Mendez-Lago M."/>
            <person name="de Pablos B."/>
            <person name="Demakova O.V."/>
            <person name="Andreyeva E.N."/>
            <person name="Boldyreva L.V."/>
            <person name="Marra M."/>
            <person name="Carvalho A.B."/>
            <person name="Dimitri P."/>
            <person name="Villasante A."/>
            <person name="Zhimulev I.F."/>
            <person name="Rubin G.M."/>
            <person name="Karpen G.H."/>
            <person name="Celniker S.E."/>
        </authorList>
    </citation>
    <scope>NUCLEOTIDE SEQUENCE [LARGE SCALE GENOMIC DNA]</scope>
    <source>
        <strain evidence="3">Berkeley</strain>
    </source>
</reference>
<organism evidence="1 3">
    <name type="scientific">Drosophila melanogaster</name>
    <name type="common">Fruit fly</name>
    <dbReference type="NCBI Taxonomy" id="7227"/>
    <lineage>
        <taxon>Eukaryota</taxon>
        <taxon>Metazoa</taxon>
        <taxon>Ecdysozoa</taxon>
        <taxon>Arthropoda</taxon>
        <taxon>Hexapoda</taxon>
        <taxon>Insecta</taxon>
        <taxon>Pterygota</taxon>
        <taxon>Neoptera</taxon>
        <taxon>Endopterygota</taxon>
        <taxon>Diptera</taxon>
        <taxon>Brachycera</taxon>
        <taxon>Muscomorpha</taxon>
        <taxon>Ephydroidea</taxon>
        <taxon>Drosophilidae</taxon>
        <taxon>Drosophila</taxon>
        <taxon>Sophophora</taxon>
    </lineage>
</organism>
<dbReference type="InParanoid" id="A0A1Z1CH02"/>
<protein>
    <submittedName>
        <fullName evidence="1">Uncharacterized protein</fullName>
    </submittedName>
</protein>